<accession>A0A1M3SYB9</accession>
<evidence type="ECO:0000313" key="2">
    <source>
        <dbReference type="Proteomes" id="UP000184063"/>
    </source>
</evidence>
<proteinExistence type="predicted"/>
<sequence length="74" mass="8336">IFTKDVAPCRYRAAEVQKYLWQYRNRPIGAVSDVVGFSSKPQPHSHLDIDCKKNVSSFHSSDSTDYLCSTAISI</sequence>
<dbReference type="VEuPathDB" id="FungiDB:ASPFODRAFT_55166"/>
<feature type="non-terminal residue" evidence="1">
    <location>
        <position position="74"/>
    </location>
</feature>
<dbReference type="AlphaFoldDB" id="A0A1M3SYB9"/>
<name>A0A1M3SYB9_ASPLC</name>
<dbReference type="Proteomes" id="UP000184063">
    <property type="component" value="Unassembled WGS sequence"/>
</dbReference>
<gene>
    <name evidence="1" type="ORF">ASPFODRAFT_55166</name>
</gene>
<organism evidence="1 2">
    <name type="scientific">Aspergillus luchuensis (strain CBS 106.47)</name>
    <dbReference type="NCBI Taxonomy" id="1137211"/>
    <lineage>
        <taxon>Eukaryota</taxon>
        <taxon>Fungi</taxon>
        <taxon>Dikarya</taxon>
        <taxon>Ascomycota</taxon>
        <taxon>Pezizomycotina</taxon>
        <taxon>Eurotiomycetes</taxon>
        <taxon>Eurotiomycetidae</taxon>
        <taxon>Eurotiales</taxon>
        <taxon>Aspergillaceae</taxon>
        <taxon>Aspergillus</taxon>
        <taxon>Aspergillus subgen. Circumdati</taxon>
    </lineage>
</organism>
<dbReference type="EMBL" id="KV878327">
    <property type="protein sequence ID" value="OJZ79478.1"/>
    <property type="molecule type" value="Genomic_DNA"/>
</dbReference>
<feature type="non-terminal residue" evidence="1">
    <location>
        <position position="1"/>
    </location>
</feature>
<reference evidence="2" key="1">
    <citation type="journal article" date="2017" name="Genome Biol.">
        <title>Comparative genomics reveals high biological diversity and specific adaptations in the industrially and medically important fungal genus Aspergillus.</title>
        <authorList>
            <person name="de Vries R.P."/>
            <person name="Riley R."/>
            <person name="Wiebenga A."/>
            <person name="Aguilar-Osorio G."/>
            <person name="Amillis S."/>
            <person name="Uchima C.A."/>
            <person name="Anderluh G."/>
            <person name="Asadollahi M."/>
            <person name="Askin M."/>
            <person name="Barry K."/>
            <person name="Battaglia E."/>
            <person name="Bayram O."/>
            <person name="Benocci T."/>
            <person name="Braus-Stromeyer S.A."/>
            <person name="Caldana C."/>
            <person name="Canovas D."/>
            <person name="Cerqueira G.C."/>
            <person name="Chen F."/>
            <person name="Chen W."/>
            <person name="Choi C."/>
            <person name="Clum A."/>
            <person name="Dos Santos R.A."/>
            <person name="Damasio A.R."/>
            <person name="Diallinas G."/>
            <person name="Emri T."/>
            <person name="Fekete E."/>
            <person name="Flipphi M."/>
            <person name="Freyberg S."/>
            <person name="Gallo A."/>
            <person name="Gournas C."/>
            <person name="Habgood R."/>
            <person name="Hainaut M."/>
            <person name="Harispe M.L."/>
            <person name="Henrissat B."/>
            <person name="Hilden K.S."/>
            <person name="Hope R."/>
            <person name="Hossain A."/>
            <person name="Karabika E."/>
            <person name="Karaffa L."/>
            <person name="Karanyi Z."/>
            <person name="Krasevec N."/>
            <person name="Kuo A."/>
            <person name="Kusch H."/>
            <person name="LaButti K."/>
            <person name="Lagendijk E.L."/>
            <person name="Lapidus A."/>
            <person name="Levasseur A."/>
            <person name="Lindquist E."/>
            <person name="Lipzen A."/>
            <person name="Logrieco A.F."/>
            <person name="MacCabe A."/>
            <person name="Maekelae M.R."/>
            <person name="Malavazi I."/>
            <person name="Melin P."/>
            <person name="Meyer V."/>
            <person name="Mielnichuk N."/>
            <person name="Miskei M."/>
            <person name="Molnar A.P."/>
            <person name="Mule G."/>
            <person name="Ngan C.Y."/>
            <person name="Orejas M."/>
            <person name="Orosz E."/>
            <person name="Ouedraogo J.P."/>
            <person name="Overkamp K.M."/>
            <person name="Park H.-S."/>
            <person name="Perrone G."/>
            <person name="Piumi F."/>
            <person name="Punt P.J."/>
            <person name="Ram A.F."/>
            <person name="Ramon A."/>
            <person name="Rauscher S."/>
            <person name="Record E."/>
            <person name="Riano-Pachon D.M."/>
            <person name="Robert V."/>
            <person name="Roehrig J."/>
            <person name="Ruller R."/>
            <person name="Salamov A."/>
            <person name="Salih N.S."/>
            <person name="Samson R.A."/>
            <person name="Sandor E."/>
            <person name="Sanguinetti M."/>
            <person name="Schuetze T."/>
            <person name="Sepcic K."/>
            <person name="Shelest E."/>
            <person name="Sherlock G."/>
            <person name="Sophianopoulou V."/>
            <person name="Squina F.M."/>
            <person name="Sun H."/>
            <person name="Susca A."/>
            <person name="Todd R.B."/>
            <person name="Tsang A."/>
            <person name="Unkles S.E."/>
            <person name="van de Wiele N."/>
            <person name="van Rossen-Uffink D."/>
            <person name="Oliveira J.V."/>
            <person name="Vesth T.C."/>
            <person name="Visser J."/>
            <person name="Yu J.-H."/>
            <person name="Zhou M."/>
            <person name="Andersen M.R."/>
            <person name="Archer D.B."/>
            <person name="Baker S.E."/>
            <person name="Benoit I."/>
            <person name="Brakhage A.A."/>
            <person name="Braus G.H."/>
            <person name="Fischer R."/>
            <person name="Frisvad J.C."/>
            <person name="Goldman G.H."/>
            <person name="Houbraken J."/>
            <person name="Oakley B."/>
            <person name="Pocsi I."/>
            <person name="Scazzocchio C."/>
            <person name="Seiboth B."/>
            <person name="vanKuyk P.A."/>
            <person name="Wortman J."/>
            <person name="Dyer P.S."/>
            <person name="Grigoriev I.V."/>
        </authorList>
    </citation>
    <scope>NUCLEOTIDE SEQUENCE [LARGE SCALE GENOMIC DNA]</scope>
    <source>
        <strain evidence="2">CBS 106.47</strain>
    </source>
</reference>
<evidence type="ECO:0000313" key="1">
    <source>
        <dbReference type="EMBL" id="OJZ79478.1"/>
    </source>
</evidence>
<protein>
    <submittedName>
        <fullName evidence="1">Uncharacterized protein</fullName>
    </submittedName>
</protein>